<dbReference type="Proteomes" id="UP000324222">
    <property type="component" value="Unassembled WGS sequence"/>
</dbReference>
<dbReference type="EMBL" id="VSRR010102816">
    <property type="protein sequence ID" value="MPC95585.1"/>
    <property type="molecule type" value="Genomic_DNA"/>
</dbReference>
<organism evidence="1 2">
    <name type="scientific">Portunus trituberculatus</name>
    <name type="common">Swimming crab</name>
    <name type="synonym">Neptunus trituberculatus</name>
    <dbReference type="NCBI Taxonomy" id="210409"/>
    <lineage>
        <taxon>Eukaryota</taxon>
        <taxon>Metazoa</taxon>
        <taxon>Ecdysozoa</taxon>
        <taxon>Arthropoda</taxon>
        <taxon>Crustacea</taxon>
        <taxon>Multicrustacea</taxon>
        <taxon>Malacostraca</taxon>
        <taxon>Eumalacostraca</taxon>
        <taxon>Eucarida</taxon>
        <taxon>Decapoda</taxon>
        <taxon>Pleocyemata</taxon>
        <taxon>Brachyura</taxon>
        <taxon>Eubrachyura</taxon>
        <taxon>Portunoidea</taxon>
        <taxon>Portunidae</taxon>
        <taxon>Portuninae</taxon>
        <taxon>Portunus</taxon>
    </lineage>
</organism>
<gene>
    <name evidence="1" type="ORF">E2C01_090803</name>
</gene>
<reference evidence="1 2" key="1">
    <citation type="submission" date="2019-05" db="EMBL/GenBank/DDBJ databases">
        <title>Another draft genome of Portunus trituberculatus and its Hox gene families provides insights of decapod evolution.</title>
        <authorList>
            <person name="Jeong J.-H."/>
            <person name="Song I."/>
            <person name="Kim S."/>
            <person name="Choi T."/>
            <person name="Kim D."/>
            <person name="Ryu S."/>
            <person name="Kim W."/>
        </authorList>
    </citation>
    <scope>NUCLEOTIDE SEQUENCE [LARGE SCALE GENOMIC DNA]</scope>
    <source>
        <tissue evidence="1">Muscle</tissue>
    </source>
</reference>
<keyword evidence="2" id="KW-1185">Reference proteome</keyword>
<name>A0A5B7JLV2_PORTR</name>
<accession>A0A5B7JLV2</accession>
<dbReference type="AlphaFoldDB" id="A0A5B7JLV2"/>
<comment type="caution">
    <text evidence="1">The sequence shown here is derived from an EMBL/GenBank/DDBJ whole genome shotgun (WGS) entry which is preliminary data.</text>
</comment>
<sequence>MTRVAVLVCPREALQLPSGKCWPALSLAPLNASPHRPENIASEHYTKLYVSSAFRRATKLT</sequence>
<evidence type="ECO:0000313" key="1">
    <source>
        <dbReference type="EMBL" id="MPC95585.1"/>
    </source>
</evidence>
<protein>
    <submittedName>
        <fullName evidence="1">Uncharacterized protein</fullName>
    </submittedName>
</protein>
<proteinExistence type="predicted"/>
<evidence type="ECO:0000313" key="2">
    <source>
        <dbReference type="Proteomes" id="UP000324222"/>
    </source>
</evidence>